<evidence type="ECO:0000313" key="8">
    <source>
        <dbReference type="Proteomes" id="UP000247005"/>
    </source>
</evidence>
<feature type="binding site" evidence="4">
    <location>
        <position position="234"/>
    </location>
    <ligand>
        <name>substrate</name>
    </ligand>
</feature>
<comment type="similarity">
    <text evidence="2">Belongs to the glycosyl hydrolase 88 family.</text>
</comment>
<reference evidence="7 8" key="1">
    <citation type="submission" date="2018-01" db="EMBL/GenBank/DDBJ databases">
        <title>Superficieibacter electus gen. nov., sp. nov., an extended-spectrum beta-lactamase possessing member of the Enterobacteriaceae family, isolated from intensive care unit surfaces.</title>
        <authorList>
            <person name="Potter R.F."/>
            <person name="D'Souza A.W."/>
        </authorList>
    </citation>
    <scope>NUCLEOTIDE SEQUENCE [LARGE SCALE GENOMIC DNA]</scope>
    <source>
        <strain evidence="6 8">BP-1</strain>
        <strain evidence="5 7">BP-2</strain>
    </source>
</reference>
<dbReference type="GO" id="GO:0000272">
    <property type="term" value="P:polysaccharide catabolic process"/>
    <property type="evidence" value="ECO:0007669"/>
    <property type="project" value="TreeGrafter"/>
</dbReference>
<feature type="binding site" evidence="4">
    <location>
        <position position="250"/>
    </location>
    <ligand>
        <name>substrate</name>
    </ligand>
</feature>
<evidence type="ECO:0000313" key="7">
    <source>
        <dbReference type="Proteomes" id="UP000237073"/>
    </source>
</evidence>
<organism evidence="6 8">
    <name type="scientific">Superficieibacter electus</name>
    <dbReference type="NCBI Taxonomy" id="2022662"/>
    <lineage>
        <taxon>Bacteria</taxon>
        <taxon>Pseudomonadati</taxon>
        <taxon>Pseudomonadota</taxon>
        <taxon>Gammaproteobacteria</taxon>
        <taxon>Enterobacterales</taxon>
        <taxon>Enterobacteriaceae</taxon>
        <taxon>Superficieibacter</taxon>
    </lineage>
</organism>
<dbReference type="InterPro" id="IPR010905">
    <property type="entry name" value="Glyco_hydro_88"/>
</dbReference>
<dbReference type="AlphaFoldDB" id="A0A2P5GND8"/>
<dbReference type="PANTHER" id="PTHR36845">
    <property type="entry name" value="HYDROLASE, PUTATIVE (AFU_ORTHOLOGUE AFUA_7G05090)-RELATED"/>
    <property type="match status" value="1"/>
</dbReference>
<dbReference type="GO" id="GO:0052757">
    <property type="term" value="F:chondroitin hydrolase activity"/>
    <property type="evidence" value="ECO:0007669"/>
    <property type="project" value="TreeGrafter"/>
</dbReference>
<sequence>MLSQIAEERLRACPDAPLNPQVLKDQLTTARHHTLELIRRHLTEFGEKFPAEACVNGKYPLTENVEWTTSFWTGQLWLAWEMSGDDAFRQMAEKHVRSFGVRIASRHDTSTHDLGFLYTLSCMASWRLTGNREARGFALQAAEALLERFHAKANIIQAWGDLNDPEQAGRMIIDCNMNLPLLYWATEQTGDPRYADAAKAHVMQAATYLIRPDASTFHTYYMDVVTGEARFGNTQQGYADDSCWSRGQAWGIYGFLLSYLYTGDKTMVMLSKRLANYFLNRLPEDGVCHWDLALVGTDALRDSSSAAIAVCGLLELVKQLPVSDPDREAYQQWALKIFSSLTKHYLTGLDEPGNGLLKHSVYHLASDKGVDECCSWGDYFYVEALVRISQSWKLYW</sequence>
<comment type="caution">
    <text evidence="6">The sequence shown here is derived from an EMBL/GenBank/DDBJ whole genome shotgun (WGS) entry which is preliminary data.</text>
</comment>
<proteinExistence type="inferred from homology"/>
<dbReference type="SUPFAM" id="SSF48208">
    <property type="entry name" value="Six-hairpin glycosidases"/>
    <property type="match status" value="1"/>
</dbReference>
<dbReference type="Pfam" id="PF07470">
    <property type="entry name" value="Glyco_hydro_88"/>
    <property type="match status" value="1"/>
</dbReference>
<evidence type="ECO:0000256" key="1">
    <source>
        <dbReference type="ARBA" id="ARBA00022801"/>
    </source>
</evidence>
<dbReference type="InterPro" id="IPR012341">
    <property type="entry name" value="6hp_glycosidase-like_sf"/>
</dbReference>
<evidence type="ECO:0000256" key="2">
    <source>
        <dbReference type="ARBA" id="ARBA00038358"/>
    </source>
</evidence>
<evidence type="ECO:0000256" key="4">
    <source>
        <dbReference type="PIRSR" id="PIRSR610905-2"/>
    </source>
</evidence>
<feature type="binding site" evidence="4">
    <location>
        <position position="232"/>
    </location>
    <ligand>
        <name>substrate</name>
    </ligand>
</feature>
<dbReference type="Proteomes" id="UP000247005">
    <property type="component" value="Unassembled WGS sequence"/>
</dbReference>
<keyword evidence="1 6" id="KW-0378">Hydrolase</keyword>
<evidence type="ECO:0000313" key="6">
    <source>
        <dbReference type="EMBL" id="POP48059.1"/>
    </source>
</evidence>
<dbReference type="EMBL" id="PQGE01000013">
    <property type="protein sequence ID" value="POP43591.1"/>
    <property type="molecule type" value="Genomic_DNA"/>
</dbReference>
<feature type="binding site" evidence="4">
    <location>
        <position position="246"/>
    </location>
    <ligand>
        <name>substrate</name>
    </ligand>
</feature>
<protein>
    <submittedName>
        <fullName evidence="6">Glucuronyl hydrolase</fullName>
    </submittedName>
</protein>
<dbReference type="RefSeq" id="WP_103676931.1">
    <property type="nucleotide sequence ID" value="NZ_PQGD01000011.1"/>
</dbReference>
<dbReference type="EMBL" id="PQGD01000011">
    <property type="protein sequence ID" value="POP48059.1"/>
    <property type="molecule type" value="Genomic_DNA"/>
</dbReference>
<evidence type="ECO:0000313" key="5">
    <source>
        <dbReference type="EMBL" id="POP43591.1"/>
    </source>
</evidence>
<feature type="active site" description="Nucleophile" evidence="3">
    <location>
        <position position="113"/>
    </location>
</feature>
<feature type="binding site" evidence="4">
    <location>
        <position position="113"/>
    </location>
    <ligand>
        <name>substrate</name>
    </ligand>
</feature>
<gene>
    <name evidence="6" type="ORF">CHU32_14560</name>
    <name evidence="5" type="ORF">CHU33_15270</name>
</gene>
<dbReference type="PANTHER" id="PTHR36845:SF1">
    <property type="entry name" value="HYDROLASE, PUTATIVE (AFU_ORTHOLOGUE AFUA_7G05090)-RELATED"/>
    <property type="match status" value="1"/>
</dbReference>
<dbReference type="OrthoDB" id="428577at2"/>
<dbReference type="Proteomes" id="UP000237073">
    <property type="component" value="Unassembled WGS sequence"/>
</dbReference>
<feature type="binding site" evidence="4">
    <location>
        <position position="366"/>
    </location>
    <ligand>
        <name>substrate</name>
    </ligand>
</feature>
<keyword evidence="7" id="KW-1185">Reference proteome</keyword>
<name>A0A2P5GND8_9ENTR</name>
<dbReference type="Gene3D" id="1.50.10.10">
    <property type="match status" value="1"/>
</dbReference>
<evidence type="ECO:0000256" key="3">
    <source>
        <dbReference type="PIRSR" id="PIRSR610905-1"/>
    </source>
</evidence>
<dbReference type="InterPro" id="IPR008928">
    <property type="entry name" value="6-hairpin_glycosidase_sf"/>
</dbReference>
<accession>A0A2P5GND8</accession>
<feature type="binding site" evidence="4">
    <location>
        <position position="174"/>
    </location>
    <ligand>
        <name>substrate</name>
    </ligand>
</feature>
<dbReference type="InterPro" id="IPR052369">
    <property type="entry name" value="UG_Glycosaminoglycan_Hydrolase"/>
</dbReference>
<feature type="active site" description="Proton donor" evidence="3">
    <location>
        <position position="174"/>
    </location>
</feature>